<dbReference type="SMART" id="SM00225">
    <property type="entry name" value="BTB"/>
    <property type="match status" value="2"/>
</dbReference>
<dbReference type="AlphaFoldDB" id="A0A7M7HEN1"/>
<protein>
    <recommendedName>
        <fullName evidence="4">BTB domain-containing protein</fullName>
    </recommendedName>
</protein>
<sequence>MKNSICKGKDKYFTDVTKAKMAQDRRDFMESCKTGDLHSVSYLLEVKEVEPNLKDEWNSTALYYACLCGHKNVVIYLLENGAKCEAKTFDGERCLYGALTDEIRDILKSYKAVVTGHARRNFYLDFMKRLLEASCYSDITFVIHNETFAAHRCILQSRNEYFAEMLETRWKNKSTVHIKSSLVRPQAFKRVLEYVYTGTLQVHINIVDDCLRFAKQCGMTSLIEKINQRLKEIEDYVPSKPGTHIHIVSVEPSLDDTPVQDDLNQLAQMAFPVEKRDPLAQGVFPFCGGLLQVPPYTDVCFEVEQDKFFCHKMFFTERSDYFKGLFADHFNEVSLDQNSIPIISLHEVTSDVFMQVIYYLYTDSVNLTEDLCYEILVVADLYLLPGLKRLCANKIASQLTEESVFQVLRVSRMFSLVKLEDQCVEFISRIVERITDNEEFIELVKEDAASVENREEVDSITIIDDLRYHIANNLKMYSELQEAQEKLSYLDHLLQELGIEG</sequence>
<proteinExistence type="predicted"/>
<dbReference type="InterPro" id="IPR011333">
    <property type="entry name" value="SKP1/BTB/POZ_sf"/>
</dbReference>
<dbReference type="SUPFAM" id="SSF54695">
    <property type="entry name" value="POZ domain"/>
    <property type="match status" value="2"/>
</dbReference>
<dbReference type="CDD" id="cd18295">
    <property type="entry name" value="BTB1_POZ_ABTB1_BPOZ1"/>
    <property type="match status" value="1"/>
</dbReference>
<feature type="repeat" description="ANK" evidence="3">
    <location>
        <begin position="57"/>
        <end position="89"/>
    </location>
</feature>
<accession>A0A7M7HEN1</accession>
<evidence type="ECO:0000256" key="2">
    <source>
        <dbReference type="ARBA" id="ARBA00023043"/>
    </source>
</evidence>
<dbReference type="InParanoid" id="A0A7M7HEN1"/>
<dbReference type="KEGG" id="spu:583137"/>
<dbReference type="Gene3D" id="3.30.710.10">
    <property type="entry name" value="Potassium Channel Kv1.1, Chain A"/>
    <property type="match status" value="2"/>
</dbReference>
<dbReference type="CDD" id="cd18497">
    <property type="entry name" value="BACK_ABTB1_BPOZ"/>
    <property type="match status" value="1"/>
</dbReference>
<dbReference type="PROSITE" id="PS50088">
    <property type="entry name" value="ANK_REPEAT"/>
    <property type="match status" value="1"/>
</dbReference>
<dbReference type="SUPFAM" id="SSF48403">
    <property type="entry name" value="Ankyrin repeat"/>
    <property type="match status" value="1"/>
</dbReference>
<dbReference type="Pfam" id="PF00651">
    <property type="entry name" value="BTB"/>
    <property type="match status" value="2"/>
</dbReference>
<feature type="domain" description="BTB" evidence="4">
    <location>
        <begin position="137"/>
        <end position="204"/>
    </location>
</feature>
<dbReference type="InterPro" id="IPR002110">
    <property type="entry name" value="Ankyrin_rpt"/>
</dbReference>
<dbReference type="CDD" id="cd18296">
    <property type="entry name" value="BTB2_POZ_ABTB1_BPOZ1"/>
    <property type="match status" value="1"/>
</dbReference>
<dbReference type="EnsemblMetazoa" id="XM_011670579">
    <property type="protein sequence ID" value="XP_011668881"/>
    <property type="gene ID" value="LOC583137"/>
</dbReference>
<dbReference type="PANTHER" id="PTHR46231:SF1">
    <property type="entry name" value="ANKYRIN REPEAT AND BTB_POZ DOMAIN-CONTAINING PROTEIN 1"/>
    <property type="match status" value="1"/>
</dbReference>
<dbReference type="GO" id="GO:0005737">
    <property type="term" value="C:cytoplasm"/>
    <property type="evidence" value="ECO:0000318"/>
    <property type="project" value="GO_Central"/>
</dbReference>
<dbReference type="OrthoDB" id="684045at2759"/>
<keyword evidence="6" id="KW-1185">Reference proteome</keyword>
<dbReference type="InterPro" id="IPR000210">
    <property type="entry name" value="BTB/POZ_dom"/>
</dbReference>
<dbReference type="FunFam" id="3.30.710.10:FF:000063">
    <property type="entry name" value="Ankyrin repeat and BTB/POZ domain-containing protein 1"/>
    <property type="match status" value="1"/>
</dbReference>
<dbReference type="GeneID" id="583137"/>
<reference evidence="6" key="1">
    <citation type="submission" date="2015-02" db="EMBL/GenBank/DDBJ databases">
        <title>Genome sequencing for Strongylocentrotus purpuratus.</title>
        <authorList>
            <person name="Murali S."/>
            <person name="Liu Y."/>
            <person name="Vee V."/>
            <person name="English A."/>
            <person name="Wang M."/>
            <person name="Skinner E."/>
            <person name="Han Y."/>
            <person name="Muzny D.M."/>
            <person name="Worley K.C."/>
            <person name="Gibbs R.A."/>
        </authorList>
    </citation>
    <scope>NUCLEOTIDE SEQUENCE</scope>
</reference>
<dbReference type="InterPro" id="IPR044515">
    <property type="entry name" value="ABTB1"/>
</dbReference>
<dbReference type="InterPro" id="IPR036770">
    <property type="entry name" value="Ankyrin_rpt-contain_sf"/>
</dbReference>
<keyword evidence="1" id="KW-0677">Repeat</keyword>
<dbReference type="RefSeq" id="XP_011668881.1">
    <property type="nucleotide sequence ID" value="XM_011670579.2"/>
</dbReference>
<feature type="domain" description="BTB" evidence="4">
    <location>
        <begin position="297"/>
        <end position="369"/>
    </location>
</feature>
<keyword evidence="2 3" id="KW-0040">ANK repeat</keyword>
<evidence type="ECO:0000256" key="1">
    <source>
        <dbReference type="ARBA" id="ARBA00022737"/>
    </source>
</evidence>
<evidence type="ECO:0000256" key="3">
    <source>
        <dbReference type="PROSITE-ProRule" id="PRU00023"/>
    </source>
</evidence>
<dbReference type="Proteomes" id="UP000007110">
    <property type="component" value="Unassembled WGS sequence"/>
</dbReference>
<dbReference type="OMA" id="EGARCIY"/>
<evidence type="ECO:0000313" key="6">
    <source>
        <dbReference type="Proteomes" id="UP000007110"/>
    </source>
</evidence>
<dbReference type="PROSITE" id="PS50097">
    <property type="entry name" value="BTB"/>
    <property type="match status" value="2"/>
</dbReference>
<reference evidence="5" key="2">
    <citation type="submission" date="2021-01" db="UniProtKB">
        <authorList>
            <consortium name="EnsemblMetazoa"/>
        </authorList>
    </citation>
    <scope>IDENTIFICATION</scope>
</reference>
<dbReference type="GO" id="GO:0000151">
    <property type="term" value="C:ubiquitin ligase complex"/>
    <property type="evidence" value="ECO:0000318"/>
    <property type="project" value="GO_Central"/>
</dbReference>
<organism evidence="5 6">
    <name type="scientific">Strongylocentrotus purpuratus</name>
    <name type="common">Purple sea urchin</name>
    <dbReference type="NCBI Taxonomy" id="7668"/>
    <lineage>
        <taxon>Eukaryota</taxon>
        <taxon>Metazoa</taxon>
        <taxon>Echinodermata</taxon>
        <taxon>Eleutherozoa</taxon>
        <taxon>Echinozoa</taxon>
        <taxon>Echinoidea</taxon>
        <taxon>Euechinoidea</taxon>
        <taxon>Echinacea</taxon>
        <taxon>Camarodonta</taxon>
        <taxon>Echinidea</taxon>
        <taxon>Strongylocentrotidae</taxon>
        <taxon>Strongylocentrotus</taxon>
    </lineage>
</organism>
<evidence type="ECO:0000259" key="4">
    <source>
        <dbReference type="PROSITE" id="PS50097"/>
    </source>
</evidence>
<dbReference type="Pfam" id="PF12796">
    <property type="entry name" value="Ank_2"/>
    <property type="match status" value="1"/>
</dbReference>
<evidence type="ECO:0000313" key="5">
    <source>
        <dbReference type="EnsemblMetazoa" id="XP_011668881"/>
    </source>
</evidence>
<dbReference type="PANTHER" id="PTHR46231">
    <property type="entry name" value="ANKYRIN REPEAT AND BTB/POZ DOMAIN-CONTAINING PROTEIN 1"/>
    <property type="match status" value="1"/>
</dbReference>
<dbReference type="Gene3D" id="1.25.40.20">
    <property type="entry name" value="Ankyrin repeat-containing domain"/>
    <property type="match status" value="1"/>
</dbReference>
<dbReference type="CTD" id="80325"/>
<dbReference type="FunCoup" id="A0A7M7HEN1">
    <property type="interactions" value="210"/>
</dbReference>
<dbReference type="SMART" id="SM00248">
    <property type="entry name" value="ANK"/>
    <property type="match status" value="2"/>
</dbReference>
<name>A0A7M7HEN1_STRPU</name>